<dbReference type="Proteomes" id="UP000784294">
    <property type="component" value="Unassembled WGS sequence"/>
</dbReference>
<dbReference type="EMBL" id="CAAALY010244158">
    <property type="protein sequence ID" value="VEL32420.1"/>
    <property type="molecule type" value="Genomic_DNA"/>
</dbReference>
<feature type="transmembrane region" description="Helical" evidence="1">
    <location>
        <begin position="187"/>
        <end position="211"/>
    </location>
</feature>
<feature type="transmembrane region" description="Helical" evidence="1">
    <location>
        <begin position="159"/>
        <end position="181"/>
    </location>
</feature>
<proteinExistence type="predicted"/>
<protein>
    <submittedName>
        <fullName evidence="2">Uncharacterized protein</fullName>
    </submittedName>
</protein>
<dbReference type="AlphaFoldDB" id="A0A448XAP6"/>
<sequence>MTVLGYKTLALYGSKFRGSETEKRLNTVGMASNRKTIIEMRREIKSLNSVGHNGGEKEEEENMTILNRIRLSLVLSFCIWSFRFLAYAVIIEYRLPVWCFLGVEVLHGPSFALMFSSLLIEVERFGHLYQEVEVKTDCKSKEVVNRFSKEGSSVATLQGLLSGIMFGIASSLGTLIGGFVVQWTSVLWLFYFTSCFCFACALTFSLFHWLICRLSAGTLTSTTYHEDDVNRHQMVPLTTCDILRPTTTTDLQD</sequence>
<gene>
    <name evidence="2" type="ORF">PXEA_LOCUS25860</name>
</gene>
<evidence type="ECO:0000256" key="1">
    <source>
        <dbReference type="SAM" id="Phobius"/>
    </source>
</evidence>
<name>A0A448XAP6_9PLAT</name>
<keyword evidence="1" id="KW-0472">Membrane</keyword>
<comment type="caution">
    <text evidence="2">The sequence shown here is derived from an EMBL/GenBank/DDBJ whole genome shotgun (WGS) entry which is preliminary data.</text>
</comment>
<evidence type="ECO:0000313" key="3">
    <source>
        <dbReference type="Proteomes" id="UP000784294"/>
    </source>
</evidence>
<keyword evidence="3" id="KW-1185">Reference proteome</keyword>
<keyword evidence="1" id="KW-1133">Transmembrane helix</keyword>
<keyword evidence="1" id="KW-0812">Transmembrane</keyword>
<feature type="transmembrane region" description="Helical" evidence="1">
    <location>
        <begin position="71"/>
        <end position="89"/>
    </location>
</feature>
<dbReference type="Gene3D" id="1.20.1250.20">
    <property type="entry name" value="MFS general substrate transporter like domains"/>
    <property type="match status" value="1"/>
</dbReference>
<dbReference type="GO" id="GO:0016020">
    <property type="term" value="C:membrane"/>
    <property type="evidence" value="ECO:0007669"/>
    <property type="project" value="TreeGrafter"/>
</dbReference>
<dbReference type="PANTHER" id="PTHR16172">
    <property type="entry name" value="MAJOR FACILITATOR SUPERFAMILY DOMAIN-CONTAINING PROTEIN 6-LIKE"/>
    <property type="match status" value="1"/>
</dbReference>
<accession>A0A448XAP6</accession>
<dbReference type="InterPro" id="IPR036259">
    <property type="entry name" value="MFS_trans_sf"/>
</dbReference>
<organism evidence="2 3">
    <name type="scientific">Protopolystoma xenopodis</name>
    <dbReference type="NCBI Taxonomy" id="117903"/>
    <lineage>
        <taxon>Eukaryota</taxon>
        <taxon>Metazoa</taxon>
        <taxon>Spiralia</taxon>
        <taxon>Lophotrochozoa</taxon>
        <taxon>Platyhelminthes</taxon>
        <taxon>Monogenea</taxon>
        <taxon>Polyopisthocotylea</taxon>
        <taxon>Polystomatidea</taxon>
        <taxon>Polystomatidae</taxon>
        <taxon>Protopolystoma</taxon>
    </lineage>
</organism>
<reference evidence="2" key="1">
    <citation type="submission" date="2018-11" db="EMBL/GenBank/DDBJ databases">
        <authorList>
            <consortium name="Pathogen Informatics"/>
        </authorList>
    </citation>
    <scope>NUCLEOTIDE SEQUENCE</scope>
</reference>
<dbReference type="PANTHER" id="PTHR16172:SF41">
    <property type="entry name" value="MAJOR FACILITATOR SUPERFAMILY DOMAIN-CONTAINING PROTEIN 6-LIKE"/>
    <property type="match status" value="1"/>
</dbReference>
<evidence type="ECO:0000313" key="2">
    <source>
        <dbReference type="EMBL" id="VEL32420.1"/>
    </source>
</evidence>
<dbReference type="InterPro" id="IPR051717">
    <property type="entry name" value="MFS_MFSD6"/>
</dbReference>